<name>A0A2D1TZG2_9ACTN</name>
<dbReference type="Proteomes" id="UP000225608">
    <property type="component" value="Chromosome"/>
</dbReference>
<dbReference type="AlphaFoldDB" id="A0A2D1TZG2"/>
<dbReference type="KEGG" id="caer:CSV91_09390"/>
<dbReference type="Gene3D" id="3.20.20.150">
    <property type="entry name" value="Divalent-metal-dependent TIM barrel enzymes"/>
    <property type="match status" value="1"/>
</dbReference>
<dbReference type="PANTHER" id="PTHR12110">
    <property type="entry name" value="HYDROXYPYRUVATE ISOMERASE"/>
    <property type="match status" value="1"/>
</dbReference>
<dbReference type="PANTHER" id="PTHR12110:SF21">
    <property type="entry name" value="XYLOSE ISOMERASE-LIKE TIM BARREL DOMAIN-CONTAINING PROTEIN"/>
    <property type="match status" value="1"/>
</dbReference>
<evidence type="ECO:0000313" key="2">
    <source>
        <dbReference type="EMBL" id="ATP54721.1"/>
    </source>
</evidence>
<protein>
    <recommendedName>
        <fullName evidence="1">Xylose isomerase-like TIM barrel domain-containing protein</fullName>
    </recommendedName>
</protein>
<reference evidence="2 3" key="1">
    <citation type="submission" date="2017-10" db="EMBL/GenBank/DDBJ databases">
        <title>Complete genome sequence of Collinsella aerofaciens isolated from the gut of a healthy adult Indian.</title>
        <authorList>
            <person name="Bag S."/>
            <person name="Ghosh T.S."/>
            <person name="Das B."/>
        </authorList>
    </citation>
    <scope>NUCLEOTIDE SEQUENCE [LARGE SCALE GENOMIC DNA]</scope>
    <source>
        <strain evidence="3">indica</strain>
    </source>
</reference>
<feature type="domain" description="Xylose isomerase-like TIM barrel" evidence="1">
    <location>
        <begin position="62"/>
        <end position="311"/>
    </location>
</feature>
<gene>
    <name evidence="2" type="ORF">CSV91_09390</name>
</gene>
<sequence length="339" mass="36637">MTSWPVSAIRSPLRACAPSMTRLAATPRASMLIRGVNSVGAITPGVRLHDLPQGTVEERIRMAGELGFSCIQLPSKVLYASMGIDRCGLTRELADHLRAVLDEAGVSVAVLGCYKNLATPDRQQLTDNFAEYEACLNFAQMLGGCPVGTETGRPNAQNRVADDRMADEALDAFMDGLARVCECAEAVGGQILIEPGWNETVNTPDRCREVLERVPSPALGVIYDPVSLLHPTIVGEASEQVSRMLHLCGSKIRVLHAKDYEIVDNEDQDGWCDGSGSRLVCHGVCTCGNFDFEAIAAWAAAARPGIMTVIENSTPSTVERSRDELLRMGHSVMCEHVIL</sequence>
<proteinExistence type="predicted"/>
<dbReference type="SUPFAM" id="SSF51658">
    <property type="entry name" value="Xylose isomerase-like"/>
    <property type="match status" value="1"/>
</dbReference>
<evidence type="ECO:0000313" key="3">
    <source>
        <dbReference type="Proteomes" id="UP000225608"/>
    </source>
</evidence>
<dbReference type="InterPro" id="IPR036237">
    <property type="entry name" value="Xyl_isomerase-like_sf"/>
</dbReference>
<organism evidence="2 3">
    <name type="scientific">Collinsella aerofaciens</name>
    <dbReference type="NCBI Taxonomy" id="74426"/>
    <lineage>
        <taxon>Bacteria</taxon>
        <taxon>Bacillati</taxon>
        <taxon>Actinomycetota</taxon>
        <taxon>Coriobacteriia</taxon>
        <taxon>Coriobacteriales</taxon>
        <taxon>Coriobacteriaceae</taxon>
        <taxon>Collinsella</taxon>
    </lineage>
</organism>
<dbReference type="InterPro" id="IPR050312">
    <property type="entry name" value="IolE/XylAMocC-like"/>
</dbReference>
<accession>A0A2D1TZG2</accession>
<evidence type="ECO:0000259" key="1">
    <source>
        <dbReference type="Pfam" id="PF01261"/>
    </source>
</evidence>
<dbReference type="Pfam" id="PF01261">
    <property type="entry name" value="AP_endonuc_2"/>
    <property type="match status" value="1"/>
</dbReference>
<dbReference type="EMBL" id="CP024160">
    <property type="protein sequence ID" value="ATP54721.1"/>
    <property type="molecule type" value="Genomic_DNA"/>
</dbReference>
<dbReference type="InterPro" id="IPR013022">
    <property type="entry name" value="Xyl_isomerase-like_TIM-brl"/>
</dbReference>